<evidence type="ECO:0000256" key="5">
    <source>
        <dbReference type="ARBA" id="ARBA00022692"/>
    </source>
</evidence>
<accession>A0A5N4EK71</accession>
<evidence type="ECO:0000313" key="16">
    <source>
        <dbReference type="EMBL" id="KAB1283750.1"/>
    </source>
</evidence>
<dbReference type="SUPFAM" id="SSF144091">
    <property type="entry name" value="Rhomboid-like"/>
    <property type="match status" value="1"/>
</dbReference>
<evidence type="ECO:0000256" key="6">
    <source>
        <dbReference type="ARBA" id="ARBA00022792"/>
    </source>
</evidence>
<evidence type="ECO:0000256" key="1">
    <source>
        <dbReference type="ARBA" id="ARBA00000156"/>
    </source>
</evidence>
<name>A0A5N4EK71_CAMDR</name>
<dbReference type="GO" id="GO:0006465">
    <property type="term" value="P:signal peptide processing"/>
    <property type="evidence" value="ECO:0007669"/>
    <property type="project" value="TreeGrafter"/>
</dbReference>
<gene>
    <name evidence="16" type="ORF">Cadr_000000487</name>
</gene>
<evidence type="ECO:0000259" key="15">
    <source>
        <dbReference type="Pfam" id="PF01694"/>
    </source>
</evidence>
<reference evidence="16 17" key="1">
    <citation type="journal article" date="2019" name="Mol. Ecol. Resour.">
        <title>Improving Illumina assemblies with Hi-C and long reads: an example with the North African dromedary.</title>
        <authorList>
            <person name="Elbers J.P."/>
            <person name="Rogers M.F."/>
            <person name="Perelman P.L."/>
            <person name="Proskuryakova A.A."/>
            <person name="Serdyukova N.A."/>
            <person name="Johnson W.E."/>
            <person name="Horin P."/>
            <person name="Corander J."/>
            <person name="Murphy D."/>
            <person name="Burger P.A."/>
        </authorList>
    </citation>
    <scope>NUCLEOTIDE SEQUENCE [LARGE SCALE GENOMIC DNA]</scope>
    <source>
        <strain evidence="16">Drom800</strain>
        <tissue evidence="16">Blood</tissue>
    </source>
</reference>
<dbReference type="Gene3D" id="1.20.1540.10">
    <property type="entry name" value="Rhomboid-like"/>
    <property type="match status" value="1"/>
</dbReference>
<dbReference type="EMBL" id="JWIN03000001">
    <property type="protein sequence ID" value="KAB1283750.1"/>
    <property type="molecule type" value="Genomic_DNA"/>
</dbReference>
<keyword evidence="8" id="KW-0809">Transit peptide</keyword>
<comment type="subcellular location">
    <subcellularLocation>
        <location evidence="2">Mitochondrion inner membrane</location>
        <topology evidence="2">Multi-pass membrane protein</topology>
    </subcellularLocation>
</comment>
<feature type="domain" description="Peptidase S54 rhomboid" evidence="15">
    <location>
        <begin position="18"/>
        <end position="153"/>
    </location>
</feature>
<dbReference type="GO" id="GO:0004252">
    <property type="term" value="F:serine-type endopeptidase activity"/>
    <property type="evidence" value="ECO:0007669"/>
    <property type="project" value="InterPro"/>
</dbReference>
<evidence type="ECO:0000256" key="8">
    <source>
        <dbReference type="ARBA" id="ARBA00022946"/>
    </source>
</evidence>
<evidence type="ECO:0000256" key="3">
    <source>
        <dbReference type="ARBA" id="ARBA00009045"/>
    </source>
</evidence>
<dbReference type="GO" id="GO:0005743">
    <property type="term" value="C:mitochondrial inner membrane"/>
    <property type="evidence" value="ECO:0007669"/>
    <property type="project" value="UniProtKB-SubCell"/>
</dbReference>
<dbReference type="Pfam" id="PF01694">
    <property type="entry name" value="Rhomboid"/>
    <property type="match status" value="1"/>
</dbReference>
<evidence type="ECO:0000256" key="12">
    <source>
        <dbReference type="ARBA" id="ARBA00039533"/>
    </source>
</evidence>
<evidence type="ECO:0000256" key="10">
    <source>
        <dbReference type="ARBA" id="ARBA00023128"/>
    </source>
</evidence>
<dbReference type="InterPro" id="IPR022764">
    <property type="entry name" value="Peptidase_S54_rhomboid_dom"/>
</dbReference>
<keyword evidence="9 14" id="KW-1133">Transmembrane helix</keyword>
<dbReference type="PANTHER" id="PTHR43731">
    <property type="entry name" value="RHOMBOID PROTEASE"/>
    <property type="match status" value="1"/>
</dbReference>
<dbReference type="InterPro" id="IPR035952">
    <property type="entry name" value="Rhomboid-like_sf"/>
</dbReference>
<evidence type="ECO:0000256" key="2">
    <source>
        <dbReference type="ARBA" id="ARBA00004448"/>
    </source>
</evidence>
<keyword evidence="17" id="KW-1185">Reference proteome</keyword>
<evidence type="ECO:0000256" key="4">
    <source>
        <dbReference type="ARBA" id="ARBA00013039"/>
    </source>
</evidence>
<protein>
    <recommendedName>
        <fullName evidence="12">Presenilin-associated rhomboid-like protein, mitochondrial</fullName>
        <ecNumber evidence="4">3.4.21.105</ecNumber>
    </recommendedName>
</protein>
<keyword evidence="6" id="KW-0999">Mitochondrion inner membrane</keyword>
<comment type="catalytic activity">
    <reaction evidence="1">
        <text>Cleaves type-1 transmembrane domains using a catalytic dyad composed of serine and histidine that are contributed by different transmembrane domains.</text>
        <dbReference type="EC" id="3.4.21.105"/>
    </reaction>
</comment>
<dbReference type="PANTHER" id="PTHR43731:SF14">
    <property type="entry name" value="PRESENILIN-ASSOCIATED RHOMBOID-LIKE PROTEIN, MITOCHONDRIAL"/>
    <property type="match status" value="1"/>
</dbReference>
<dbReference type="STRING" id="9838.ENSCDRP00005003250"/>
<proteinExistence type="inferred from homology"/>
<comment type="similarity">
    <text evidence="3">Belongs to the peptidase S54 family.</text>
</comment>
<evidence type="ECO:0000256" key="14">
    <source>
        <dbReference type="SAM" id="Phobius"/>
    </source>
</evidence>
<dbReference type="InterPro" id="IPR050925">
    <property type="entry name" value="Rhomboid_protease_S54"/>
</dbReference>
<dbReference type="Proteomes" id="UP000299084">
    <property type="component" value="Unassembled WGS sequence"/>
</dbReference>
<comment type="caution">
    <text evidence="16">The sequence shown here is derived from an EMBL/GenBank/DDBJ whole genome shotgun (WGS) entry which is preliminary data.</text>
</comment>
<dbReference type="EC" id="3.4.21.105" evidence="4"/>
<keyword evidence="11 14" id="KW-0472">Membrane</keyword>
<comment type="subunit">
    <text evidence="13">Interacts with PSEN1 and PSEN2. Binds OPA1.</text>
</comment>
<evidence type="ECO:0000256" key="13">
    <source>
        <dbReference type="ARBA" id="ARBA00046853"/>
    </source>
</evidence>
<keyword evidence="7" id="KW-0378">Hydrolase</keyword>
<dbReference type="FunFam" id="1.20.1540.10:FF:000005">
    <property type="entry name" value="Presenilins-associated rhomboid-like protein, mitochondrial"/>
    <property type="match status" value="1"/>
</dbReference>
<evidence type="ECO:0000313" key="17">
    <source>
        <dbReference type="Proteomes" id="UP000299084"/>
    </source>
</evidence>
<evidence type="ECO:0000256" key="7">
    <source>
        <dbReference type="ARBA" id="ARBA00022801"/>
    </source>
</evidence>
<feature type="transmembrane region" description="Helical" evidence="14">
    <location>
        <begin position="107"/>
        <end position="127"/>
    </location>
</feature>
<evidence type="ECO:0000256" key="11">
    <source>
        <dbReference type="ARBA" id="ARBA00023136"/>
    </source>
</evidence>
<organism evidence="16 17">
    <name type="scientific">Camelus dromedarius</name>
    <name type="common">Dromedary</name>
    <name type="synonym">Arabian camel</name>
    <dbReference type="NCBI Taxonomy" id="9838"/>
    <lineage>
        <taxon>Eukaryota</taxon>
        <taxon>Metazoa</taxon>
        <taxon>Chordata</taxon>
        <taxon>Craniata</taxon>
        <taxon>Vertebrata</taxon>
        <taxon>Euteleostomi</taxon>
        <taxon>Mammalia</taxon>
        <taxon>Eutheria</taxon>
        <taxon>Laurasiatheria</taxon>
        <taxon>Artiodactyla</taxon>
        <taxon>Tylopoda</taxon>
        <taxon>Camelidae</taxon>
        <taxon>Camelus</taxon>
    </lineage>
</organism>
<evidence type="ECO:0000256" key="9">
    <source>
        <dbReference type="ARBA" id="ARBA00022989"/>
    </source>
</evidence>
<dbReference type="AlphaFoldDB" id="A0A5N4EK71"/>
<keyword evidence="10" id="KW-0496">Mitochondrion</keyword>
<sequence length="181" mass="19413">MIRYFTSSPASKALCSPMLLSTFSHFSLFHMAANMYVLWSFSSSIVNILGQEQFMAVYLSAGVISNFVSYVCKVATGRYGPSLGASGAIMTVLAAVCTKIPEGRLAIIFLPMFTFTAGNALKAIIAMDTAGMILGWKFFDHAAHLGGALFGMTPEVHLTMRVSSAELLSDVLVSDDLSFLA</sequence>
<keyword evidence="5 14" id="KW-0812">Transmembrane</keyword>